<dbReference type="GO" id="GO:0006487">
    <property type="term" value="P:protein N-linked glycosylation"/>
    <property type="evidence" value="ECO:0007669"/>
    <property type="project" value="TreeGrafter"/>
</dbReference>
<keyword evidence="15" id="KW-1185">Reference proteome</keyword>
<dbReference type="InterPro" id="IPR004888">
    <property type="entry name" value="Glycoside_hydrolase_63"/>
</dbReference>
<evidence type="ECO:0000256" key="2">
    <source>
        <dbReference type="ARBA" id="ARBA00010833"/>
    </source>
</evidence>
<name>A0A225X1X3_9STRA</name>
<evidence type="ECO:0000256" key="3">
    <source>
        <dbReference type="ARBA" id="ARBA00022692"/>
    </source>
</evidence>
<evidence type="ECO:0000256" key="4">
    <source>
        <dbReference type="ARBA" id="ARBA00022801"/>
    </source>
</evidence>
<dbReference type="OrthoDB" id="410058at2759"/>
<dbReference type="InterPro" id="IPR031335">
    <property type="entry name" value="Glyco_hydro_63_C"/>
</dbReference>
<dbReference type="Gene3D" id="2.70.98.110">
    <property type="entry name" value="Glycosyl hydrolase family 63, N-terminal domain"/>
    <property type="match status" value="1"/>
</dbReference>
<dbReference type="Proteomes" id="UP000198211">
    <property type="component" value="Unassembled WGS sequence"/>
</dbReference>
<comment type="similarity">
    <text evidence="2">Belongs to the glycosyl hydrolase 63 family.</text>
</comment>
<comment type="caution">
    <text evidence="14">The sequence shown here is derived from an EMBL/GenBank/DDBJ whole genome shotgun (WGS) entry which is preliminary data.</text>
</comment>
<dbReference type="GO" id="GO:0009311">
    <property type="term" value="P:oligosaccharide metabolic process"/>
    <property type="evidence" value="ECO:0007669"/>
    <property type="project" value="InterPro"/>
</dbReference>
<dbReference type="PANTHER" id="PTHR10412:SF11">
    <property type="entry name" value="MANNOSYL-OLIGOSACCHARIDE GLUCOSIDASE"/>
    <property type="match status" value="1"/>
</dbReference>
<evidence type="ECO:0000313" key="14">
    <source>
        <dbReference type="EMBL" id="OWZ24135.1"/>
    </source>
</evidence>
<dbReference type="AlphaFoldDB" id="A0A225X1X3"/>
<evidence type="ECO:0000313" key="15">
    <source>
        <dbReference type="Proteomes" id="UP000198211"/>
    </source>
</evidence>
<accession>A0A225X1X3</accession>
<dbReference type="PANTHER" id="PTHR10412">
    <property type="entry name" value="MANNOSYL-OLIGOSACCHARIDE GLUCOSIDASE"/>
    <property type="match status" value="1"/>
</dbReference>
<comment type="subcellular location">
    <subcellularLocation>
        <location evidence="1">Endoplasmic reticulum membrane</location>
        <topology evidence="1">Single-pass type II membrane protein</topology>
    </subcellularLocation>
</comment>
<evidence type="ECO:0000259" key="13">
    <source>
        <dbReference type="Pfam" id="PF03200"/>
    </source>
</evidence>
<evidence type="ECO:0000256" key="12">
    <source>
        <dbReference type="SAM" id="Phobius"/>
    </source>
</evidence>
<evidence type="ECO:0000256" key="7">
    <source>
        <dbReference type="ARBA" id="ARBA00022989"/>
    </source>
</evidence>
<keyword evidence="8 12" id="KW-0472">Membrane</keyword>
<dbReference type="GO" id="GO:0004573">
    <property type="term" value="F:Glc3Man9GlcNAc2 oligosaccharide glucosidase activity"/>
    <property type="evidence" value="ECO:0007669"/>
    <property type="project" value="UniProtKB-EC"/>
</dbReference>
<keyword evidence="3 12" id="KW-0812">Transmembrane</keyword>
<evidence type="ECO:0000256" key="11">
    <source>
        <dbReference type="ARBA" id="ARBA00038888"/>
    </source>
</evidence>
<dbReference type="SUPFAM" id="SSF48208">
    <property type="entry name" value="Six-hairpin glycosidases"/>
    <property type="match status" value="1"/>
</dbReference>
<dbReference type="GO" id="GO:0005789">
    <property type="term" value="C:endoplasmic reticulum membrane"/>
    <property type="evidence" value="ECO:0007669"/>
    <property type="project" value="UniProtKB-SubCell"/>
</dbReference>
<evidence type="ECO:0000256" key="5">
    <source>
        <dbReference type="ARBA" id="ARBA00022824"/>
    </source>
</evidence>
<sequence length="820" mass="92395">MAVPTAEESTRRFKMVYVGASLVAMIISTYTTLYGPMDLTAPTGPSSLDARVLDQLTNSKVEDQFNRLELSTSYARLQTEVEGWAARVQIAPLTPRDEILRRKQVQSNKISLFFYVDLGCGDESLDIQCRHKLQNLMEVTAEHQMQCGDEQCVQLVLESEGLEGEKSSDAPLAFQMQVQLKTRSSVRGVELHYAGLKDTNVINVKDKLVSLAQRPGGDLKADREILLENFIEEGSTIVVVQAIVNVDVDTFKEGDVTLDVLFNEAASSTAADVVKTPIDSLISYKLADYSKQFEDKFEDTFHLSTKTWPGDEGKEIQFNESFMTFAKAAFSNLIGGTGYFYGSSLVQHDPEKSDVVESPVKSLFTAVPSRSFFPRGFVWDEGFHQIGVSAFDDSITRDVIAHWFGLMEEDGYIAREQILGQDARRRVPAEFIVQHVEHANPPTLLLALEKMMQWHQNADSDTELQDFVRTIFPFLKRWYSWFLKTQYGPHDASFRWRGRHPNDGKLISNTLSSGLDDYPRASLPSENEMHVDLLTWMIRSSNVMAKLAGFIGHDADVKLFESNSAHFFTGLDKYHWNEEAQSYFDVGEHSEDGVIEYQVAVRCRNQDGQVVDATAPIKEIDAQAVQCPASHPNFMFPLGDGRGGLQMLPVFVPRTTKLQHVKHVGYVSVFPLLLKVLPPDSPKLLALLKQITDPAQLWSPFGLRSLSTQDQFYEQENAPGDNPYWRGAIWMNANYLALDALHHYAQPNTGSPFQAKFAEAYTALRANVIANIYREYERTGYLWEQYSGDIHAGKKYGQGQRCHPFSGWTALVVNIMAEIY</sequence>
<keyword evidence="6" id="KW-0735">Signal-anchor</keyword>
<evidence type="ECO:0000256" key="10">
    <source>
        <dbReference type="ARBA" id="ARBA00023295"/>
    </source>
</evidence>
<dbReference type="Gene3D" id="1.50.10.10">
    <property type="match status" value="1"/>
</dbReference>
<dbReference type="InterPro" id="IPR012341">
    <property type="entry name" value="6hp_glycosidase-like_sf"/>
</dbReference>
<dbReference type="InterPro" id="IPR038518">
    <property type="entry name" value="Glyco_hydro_63N_sf"/>
</dbReference>
<keyword evidence="4" id="KW-0378">Hydrolase</keyword>
<evidence type="ECO:0000256" key="8">
    <source>
        <dbReference type="ARBA" id="ARBA00023136"/>
    </source>
</evidence>
<dbReference type="Pfam" id="PF03200">
    <property type="entry name" value="Glyco_hydro_63"/>
    <property type="match status" value="1"/>
</dbReference>
<keyword evidence="5" id="KW-0256">Endoplasmic reticulum</keyword>
<reference evidence="15" key="1">
    <citation type="submission" date="2017-03" db="EMBL/GenBank/DDBJ databases">
        <title>Phytopthora megakarya and P. palmivora, two closely related causual agents of cacao black pod achieved similar genome size and gene model numbers by different mechanisms.</title>
        <authorList>
            <person name="Ali S."/>
            <person name="Shao J."/>
            <person name="Larry D.J."/>
            <person name="Kronmiller B."/>
            <person name="Shen D."/>
            <person name="Strem M.D."/>
            <person name="Melnick R.L."/>
            <person name="Guiltinan M.J."/>
            <person name="Tyler B.M."/>
            <person name="Meinhardt L.W."/>
            <person name="Bailey B.A."/>
        </authorList>
    </citation>
    <scope>NUCLEOTIDE SEQUENCE [LARGE SCALE GENOMIC DNA]</scope>
    <source>
        <strain evidence="15">zdho120</strain>
    </source>
</reference>
<protein>
    <recommendedName>
        <fullName evidence="11">mannosyl-oligosaccharide glucosidase</fullName>
        <ecNumber evidence="11">3.2.1.106</ecNumber>
    </recommendedName>
</protein>
<feature type="domain" description="Glycosyl hydrolase family 63 C-terminal" evidence="13">
    <location>
        <begin position="282"/>
        <end position="818"/>
    </location>
</feature>
<dbReference type="EC" id="3.2.1.106" evidence="11"/>
<evidence type="ECO:0000256" key="6">
    <source>
        <dbReference type="ARBA" id="ARBA00022968"/>
    </source>
</evidence>
<organism evidence="14 15">
    <name type="scientific">Phytophthora megakarya</name>
    <dbReference type="NCBI Taxonomy" id="4795"/>
    <lineage>
        <taxon>Eukaryota</taxon>
        <taxon>Sar</taxon>
        <taxon>Stramenopiles</taxon>
        <taxon>Oomycota</taxon>
        <taxon>Peronosporomycetes</taxon>
        <taxon>Peronosporales</taxon>
        <taxon>Peronosporaceae</taxon>
        <taxon>Phytophthora</taxon>
    </lineage>
</organism>
<feature type="transmembrane region" description="Helical" evidence="12">
    <location>
        <begin position="16"/>
        <end position="37"/>
    </location>
</feature>
<keyword evidence="10" id="KW-0326">Glycosidase</keyword>
<keyword evidence="7 12" id="KW-1133">Transmembrane helix</keyword>
<dbReference type="EMBL" id="NBNE01000027">
    <property type="protein sequence ID" value="OWZ24135.1"/>
    <property type="molecule type" value="Genomic_DNA"/>
</dbReference>
<evidence type="ECO:0000256" key="1">
    <source>
        <dbReference type="ARBA" id="ARBA00004648"/>
    </source>
</evidence>
<keyword evidence="9" id="KW-0325">Glycoprotein</keyword>
<dbReference type="STRING" id="4795.A0A225X1X3"/>
<evidence type="ECO:0000256" key="9">
    <source>
        <dbReference type="ARBA" id="ARBA00023180"/>
    </source>
</evidence>
<proteinExistence type="inferred from homology"/>
<dbReference type="InterPro" id="IPR008928">
    <property type="entry name" value="6-hairpin_glycosidase_sf"/>
</dbReference>
<gene>
    <name evidence="14" type="ORF">PHMEG_000891</name>
</gene>